<protein>
    <submittedName>
        <fullName evidence="1">Uncharacterized protein</fullName>
    </submittedName>
</protein>
<sequence>MTGHSTLYKEQPGDGKAYWDGRQVTCRCPAYEFPHRFSGGRCNGYHMAKNCFDNRTSCQSCNCLHSGGCDVVNETESPAECIYVLDFCADYQIKLRR</sequence>
<evidence type="ECO:0000313" key="2">
    <source>
        <dbReference type="Proteomes" id="UP000045824"/>
    </source>
</evidence>
<accession>A0A0T9LA07</accession>
<proteinExistence type="predicted"/>
<reference evidence="1 2" key="1">
    <citation type="submission" date="2015-03" db="EMBL/GenBank/DDBJ databases">
        <authorList>
            <person name="Murphy D."/>
        </authorList>
    </citation>
    <scope>NUCLEOTIDE SEQUENCE [LARGE SCALE GENOMIC DNA]</scope>
    <source>
        <strain evidence="1 2">FCF326</strain>
    </source>
</reference>
<name>A0A0T9LA07_YERKR</name>
<dbReference type="AlphaFoldDB" id="A0A0T9LA07"/>
<dbReference type="EMBL" id="CPYI01000007">
    <property type="protein sequence ID" value="CNE71638.1"/>
    <property type="molecule type" value="Genomic_DNA"/>
</dbReference>
<gene>
    <name evidence="1" type="ORF">ERS008491_02065</name>
</gene>
<organism evidence="1 2">
    <name type="scientific">Yersinia kristensenii</name>
    <dbReference type="NCBI Taxonomy" id="28152"/>
    <lineage>
        <taxon>Bacteria</taxon>
        <taxon>Pseudomonadati</taxon>
        <taxon>Pseudomonadota</taxon>
        <taxon>Gammaproteobacteria</taxon>
        <taxon>Enterobacterales</taxon>
        <taxon>Yersiniaceae</taxon>
        <taxon>Yersinia</taxon>
    </lineage>
</organism>
<dbReference type="Proteomes" id="UP000045824">
    <property type="component" value="Unassembled WGS sequence"/>
</dbReference>
<evidence type="ECO:0000313" key="1">
    <source>
        <dbReference type="EMBL" id="CNE71638.1"/>
    </source>
</evidence>